<evidence type="ECO:0000256" key="3">
    <source>
        <dbReference type="ARBA" id="ARBA00023163"/>
    </source>
</evidence>
<proteinExistence type="predicted"/>
<keyword evidence="1" id="KW-0805">Transcription regulation</keyword>
<dbReference type="InterPro" id="IPR016032">
    <property type="entry name" value="Sig_transdc_resp-reg_C-effctor"/>
</dbReference>
<name>A0A1E5KWQ8_9ENTE</name>
<dbReference type="CDD" id="cd00383">
    <property type="entry name" value="trans_reg_C"/>
    <property type="match status" value="1"/>
</dbReference>
<dbReference type="InterPro" id="IPR001867">
    <property type="entry name" value="OmpR/PhoB-type_DNA-bd"/>
</dbReference>
<dbReference type="EMBL" id="MIEK01000023">
    <property type="protein sequence ID" value="OEH82303.1"/>
    <property type="molecule type" value="Genomic_DNA"/>
</dbReference>
<protein>
    <recommendedName>
        <fullName evidence="5">OmpR/PhoB-type domain-containing protein</fullName>
    </recommendedName>
</protein>
<dbReference type="Gene3D" id="1.10.10.10">
    <property type="entry name" value="Winged helix-like DNA-binding domain superfamily/Winged helix DNA-binding domain"/>
    <property type="match status" value="1"/>
</dbReference>
<evidence type="ECO:0000256" key="4">
    <source>
        <dbReference type="PROSITE-ProRule" id="PRU01091"/>
    </source>
</evidence>
<evidence type="ECO:0000313" key="7">
    <source>
        <dbReference type="Proteomes" id="UP000095256"/>
    </source>
</evidence>
<gene>
    <name evidence="6" type="ORF">BCR26_02400</name>
</gene>
<comment type="caution">
    <text evidence="6">The sequence shown here is derived from an EMBL/GenBank/DDBJ whole genome shotgun (WGS) entry which is preliminary data.</text>
</comment>
<organism evidence="6 7">
    <name type="scientific">Enterococcus rivorum</name>
    <dbReference type="NCBI Taxonomy" id="762845"/>
    <lineage>
        <taxon>Bacteria</taxon>
        <taxon>Bacillati</taxon>
        <taxon>Bacillota</taxon>
        <taxon>Bacilli</taxon>
        <taxon>Lactobacillales</taxon>
        <taxon>Enterococcaceae</taxon>
        <taxon>Enterococcus</taxon>
    </lineage>
</organism>
<dbReference type="GO" id="GO:0003677">
    <property type="term" value="F:DNA binding"/>
    <property type="evidence" value="ECO:0007669"/>
    <property type="project" value="UniProtKB-UniRule"/>
</dbReference>
<dbReference type="SMART" id="SM00862">
    <property type="entry name" value="Trans_reg_C"/>
    <property type="match status" value="1"/>
</dbReference>
<evidence type="ECO:0000256" key="1">
    <source>
        <dbReference type="ARBA" id="ARBA00023015"/>
    </source>
</evidence>
<feature type="DNA-binding region" description="OmpR/PhoB-type" evidence="4">
    <location>
        <begin position="125"/>
        <end position="229"/>
    </location>
</feature>
<feature type="domain" description="OmpR/PhoB-type" evidence="5">
    <location>
        <begin position="125"/>
        <end position="229"/>
    </location>
</feature>
<evidence type="ECO:0000313" key="6">
    <source>
        <dbReference type="EMBL" id="OEH82303.1"/>
    </source>
</evidence>
<dbReference type="PROSITE" id="PS51755">
    <property type="entry name" value="OMPR_PHOB"/>
    <property type="match status" value="1"/>
</dbReference>
<sequence>MYKIGLFDNFFKEEEENSSFNSCEFIFLKKEKFQIDLLTLDGITLYYENENEKAMTYEQIITIQSVCRLPIWVVSTIMTDEEKLVLLKLGVFVEKTLSKQELSLNIMNTLRLVGTKKKSENHPISVELRLPNSSDIQLNLSSLSIVFKDFPEIYLTKLECQLFNVLVERENSTATYDELGRTLWEYEQKTSRENKVTNVVFHIRQKLRKNNVNPDFIRTIRSVGYMLDTEILNKQSRAI</sequence>
<dbReference type="SUPFAM" id="SSF46894">
    <property type="entry name" value="C-terminal effector domain of the bipartite response regulators"/>
    <property type="match status" value="1"/>
</dbReference>
<keyword evidence="7" id="KW-1185">Reference proteome</keyword>
<accession>A0A1E5KWQ8</accession>
<dbReference type="RefSeq" id="WP_069698579.1">
    <property type="nucleotide sequence ID" value="NZ_JAGGMA010000001.1"/>
</dbReference>
<dbReference type="STRING" id="762845.BCR26_02400"/>
<dbReference type="InterPro" id="IPR036388">
    <property type="entry name" value="WH-like_DNA-bd_sf"/>
</dbReference>
<dbReference type="GO" id="GO:0000160">
    <property type="term" value="P:phosphorelay signal transduction system"/>
    <property type="evidence" value="ECO:0007669"/>
    <property type="project" value="InterPro"/>
</dbReference>
<evidence type="ECO:0000256" key="2">
    <source>
        <dbReference type="ARBA" id="ARBA00023125"/>
    </source>
</evidence>
<dbReference type="AlphaFoldDB" id="A0A1E5KWQ8"/>
<keyword evidence="2 4" id="KW-0238">DNA-binding</keyword>
<dbReference type="GO" id="GO:0006355">
    <property type="term" value="P:regulation of DNA-templated transcription"/>
    <property type="evidence" value="ECO:0007669"/>
    <property type="project" value="InterPro"/>
</dbReference>
<dbReference type="Pfam" id="PF00486">
    <property type="entry name" value="Trans_reg_C"/>
    <property type="match status" value="1"/>
</dbReference>
<keyword evidence="3" id="KW-0804">Transcription</keyword>
<dbReference type="Proteomes" id="UP000095256">
    <property type="component" value="Unassembled WGS sequence"/>
</dbReference>
<reference evidence="6 7" key="1">
    <citation type="submission" date="2016-09" db="EMBL/GenBank/DDBJ databases">
        <authorList>
            <person name="Capua I."/>
            <person name="De Benedictis P."/>
            <person name="Joannis T."/>
            <person name="Lombin L.H."/>
            <person name="Cattoli G."/>
        </authorList>
    </citation>
    <scope>NUCLEOTIDE SEQUENCE [LARGE SCALE GENOMIC DNA]</scope>
    <source>
        <strain evidence="6 7">LMG 25899</strain>
    </source>
</reference>
<dbReference type="OrthoDB" id="9787103at2"/>
<evidence type="ECO:0000259" key="5">
    <source>
        <dbReference type="PROSITE" id="PS51755"/>
    </source>
</evidence>